<dbReference type="Proteomes" id="UP000030747">
    <property type="component" value="Unassembled WGS sequence"/>
</dbReference>
<sequence>MGTRTLMSNFVNGKPTLLVVRSNALTTQNPFLIPFFQTFRVQTFVQGTQKPLIKEVGITVKFRNFQPLIEAVAVFENPTATTIKFRYAKLETFFNGSSLGPMVIDRRREPDVIKPSRLSRSSPVAIKPQIKDGTFALVSNVLRSMATNSSEMAFVQ</sequence>
<evidence type="ECO:0000313" key="1">
    <source>
        <dbReference type="EMBL" id="CDJ43864.1"/>
    </source>
</evidence>
<dbReference type="GeneID" id="25255615"/>
<organism evidence="1 2">
    <name type="scientific">Eimeria tenella</name>
    <name type="common">Coccidian parasite</name>
    <dbReference type="NCBI Taxonomy" id="5802"/>
    <lineage>
        <taxon>Eukaryota</taxon>
        <taxon>Sar</taxon>
        <taxon>Alveolata</taxon>
        <taxon>Apicomplexa</taxon>
        <taxon>Conoidasida</taxon>
        <taxon>Coccidia</taxon>
        <taxon>Eucoccidiorida</taxon>
        <taxon>Eimeriorina</taxon>
        <taxon>Eimeriidae</taxon>
        <taxon>Eimeria</taxon>
    </lineage>
</organism>
<dbReference type="VEuPathDB" id="ToxoDB:ETH2_1469000"/>
<name>U6L5H7_EIMTE</name>
<gene>
    <name evidence="1" type="ORF">ETH_00032745</name>
</gene>
<keyword evidence="2" id="KW-1185">Reference proteome</keyword>
<proteinExistence type="predicted"/>
<protein>
    <submittedName>
        <fullName evidence="1">Uncharacterized protein</fullName>
    </submittedName>
</protein>
<dbReference type="OrthoDB" id="331023at2759"/>
<reference evidence="1" key="1">
    <citation type="submission" date="2013-10" db="EMBL/GenBank/DDBJ databases">
        <title>Genomic analysis of the causative agents of coccidiosis in chickens.</title>
        <authorList>
            <person name="Reid A.J."/>
            <person name="Blake D."/>
            <person name="Billington K."/>
            <person name="Browne H."/>
            <person name="Dunn M."/>
            <person name="Hung S."/>
            <person name="Kawahara F."/>
            <person name="Miranda-Saavedra D."/>
            <person name="Mourier T."/>
            <person name="Nagra H."/>
            <person name="Otto T.D."/>
            <person name="Rawlings N."/>
            <person name="Sanchez A."/>
            <person name="Sanders M."/>
            <person name="Subramaniam C."/>
            <person name="Tay Y."/>
            <person name="Dear P."/>
            <person name="Doerig C."/>
            <person name="Gruber A."/>
            <person name="Parkinson J."/>
            <person name="Shirley M."/>
            <person name="Wan K.L."/>
            <person name="Berriman M."/>
            <person name="Tomley F."/>
            <person name="Pain A."/>
        </authorList>
    </citation>
    <scope>NUCLEOTIDE SEQUENCE [LARGE SCALE GENOMIC DNA]</scope>
    <source>
        <strain evidence="1">Houghton</strain>
    </source>
</reference>
<reference evidence="1" key="2">
    <citation type="submission" date="2013-10" db="EMBL/GenBank/DDBJ databases">
        <authorList>
            <person name="Aslett M."/>
        </authorList>
    </citation>
    <scope>NUCLEOTIDE SEQUENCE [LARGE SCALE GENOMIC DNA]</scope>
    <source>
        <strain evidence="1">Houghton</strain>
    </source>
</reference>
<evidence type="ECO:0000313" key="2">
    <source>
        <dbReference type="Proteomes" id="UP000030747"/>
    </source>
</evidence>
<dbReference type="AlphaFoldDB" id="U6L5H7"/>
<dbReference type="RefSeq" id="XP_013234613.1">
    <property type="nucleotide sequence ID" value="XM_013379159.1"/>
</dbReference>
<dbReference type="VEuPathDB" id="ToxoDB:ETH_00032745"/>
<accession>U6L5H7</accession>
<feature type="non-terminal residue" evidence="1">
    <location>
        <position position="156"/>
    </location>
</feature>
<dbReference type="EMBL" id="HG676266">
    <property type="protein sequence ID" value="CDJ43864.1"/>
    <property type="molecule type" value="Genomic_DNA"/>
</dbReference>